<keyword evidence="2" id="KW-1185">Reference proteome</keyword>
<gene>
    <name evidence="1" type="ORF">CDAR_460141</name>
</gene>
<sequence>MLAGMASISVYFGANSVHACLRWPASHLINPWCLRTWCHRRHRLEALSHGLAGMQMRRQIGPATFTSTCRSPVFTATAGRARDCLEILPLCLLRCGLILGFVFGTGDSEGLEGVVFG</sequence>
<organism evidence="1 2">
    <name type="scientific">Caerostris darwini</name>
    <dbReference type="NCBI Taxonomy" id="1538125"/>
    <lineage>
        <taxon>Eukaryota</taxon>
        <taxon>Metazoa</taxon>
        <taxon>Ecdysozoa</taxon>
        <taxon>Arthropoda</taxon>
        <taxon>Chelicerata</taxon>
        <taxon>Arachnida</taxon>
        <taxon>Araneae</taxon>
        <taxon>Araneomorphae</taxon>
        <taxon>Entelegynae</taxon>
        <taxon>Araneoidea</taxon>
        <taxon>Araneidae</taxon>
        <taxon>Caerostris</taxon>
    </lineage>
</organism>
<evidence type="ECO:0000313" key="2">
    <source>
        <dbReference type="Proteomes" id="UP001054837"/>
    </source>
</evidence>
<protein>
    <submittedName>
        <fullName evidence="1">Uncharacterized protein</fullName>
    </submittedName>
</protein>
<dbReference type="Proteomes" id="UP001054837">
    <property type="component" value="Unassembled WGS sequence"/>
</dbReference>
<comment type="caution">
    <text evidence="1">The sequence shown here is derived from an EMBL/GenBank/DDBJ whole genome shotgun (WGS) entry which is preliminary data.</text>
</comment>
<dbReference type="EMBL" id="BPLQ01005847">
    <property type="protein sequence ID" value="GIY17857.1"/>
    <property type="molecule type" value="Genomic_DNA"/>
</dbReference>
<reference evidence="1 2" key="1">
    <citation type="submission" date="2021-06" db="EMBL/GenBank/DDBJ databases">
        <title>Caerostris darwini draft genome.</title>
        <authorList>
            <person name="Kono N."/>
            <person name="Arakawa K."/>
        </authorList>
    </citation>
    <scope>NUCLEOTIDE SEQUENCE [LARGE SCALE GENOMIC DNA]</scope>
</reference>
<name>A0AAV4R8Y2_9ARAC</name>
<proteinExistence type="predicted"/>
<dbReference type="AlphaFoldDB" id="A0AAV4R8Y2"/>
<evidence type="ECO:0000313" key="1">
    <source>
        <dbReference type="EMBL" id="GIY17857.1"/>
    </source>
</evidence>
<accession>A0AAV4R8Y2</accession>